<keyword evidence="2" id="KW-1185">Reference proteome</keyword>
<reference evidence="1" key="1">
    <citation type="submission" date="2022-12" db="EMBL/GenBank/DDBJ databases">
        <title>New Phytohabitans aurantiacus sp. RD004123 nov., an actinomycete isolated from soil.</title>
        <authorList>
            <person name="Triningsih D.W."/>
            <person name="Harunari E."/>
            <person name="Igarashi Y."/>
        </authorList>
    </citation>
    <scope>NUCLEOTIDE SEQUENCE</scope>
    <source>
        <strain evidence="1">RD004123</strain>
    </source>
</reference>
<dbReference type="EMBL" id="BSDI01000045">
    <property type="protein sequence ID" value="GLI01486.1"/>
    <property type="molecule type" value="Genomic_DNA"/>
</dbReference>
<protein>
    <submittedName>
        <fullName evidence="1">Uncharacterized protein</fullName>
    </submittedName>
</protein>
<dbReference type="Proteomes" id="UP001144280">
    <property type="component" value="Unassembled WGS sequence"/>
</dbReference>
<evidence type="ECO:0000313" key="1">
    <source>
        <dbReference type="EMBL" id="GLI01486.1"/>
    </source>
</evidence>
<name>A0ABQ5R434_9ACTN</name>
<organism evidence="1 2">
    <name type="scientific">Phytohabitans aurantiacus</name>
    <dbReference type="NCBI Taxonomy" id="3016789"/>
    <lineage>
        <taxon>Bacteria</taxon>
        <taxon>Bacillati</taxon>
        <taxon>Actinomycetota</taxon>
        <taxon>Actinomycetes</taxon>
        <taxon>Micromonosporales</taxon>
        <taxon>Micromonosporaceae</taxon>
    </lineage>
</organism>
<comment type="caution">
    <text evidence="1">The sequence shown here is derived from an EMBL/GenBank/DDBJ whole genome shotgun (WGS) entry which is preliminary data.</text>
</comment>
<gene>
    <name evidence="1" type="ORF">Pa4123_67620</name>
</gene>
<proteinExistence type="predicted"/>
<sequence length="57" mass="5767">MWTSVVEQTGGEPVLGQYAGTVRAEEAGSGSGLGLLAAGAFHDEGVDPGRSQQVAQH</sequence>
<evidence type="ECO:0000313" key="2">
    <source>
        <dbReference type="Proteomes" id="UP001144280"/>
    </source>
</evidence>
<accession>A0ABQ5R434</accession>